<dbReference type="InterPro" id="IPR012902">
    <property type="entry name" value="N_methyl_site"/>
</dbReference>
<proteinExistence type="predicted"/>
<keyword evidence="1" id="KW-0472">Membrane</keyword>
<comment type="caution">
    <text evidence="2">The sequence shown here is derived from an EMBL/GenBank/DDBJ whole genome shotgun (WGS) entry which is preliminary data.</text>
</comment>
<dbReference type="Pfam" id="PF07963">
    <property type="entry name" value="N_methyl"/>
    <property type="match status" value="1"/>
</dbReference>
<protein>
    <recommendedName>
        <fullName evidence="3">Prepilin-type N-terminal cleavage/methylation domain-containing protein</fullName>
    </recommendedName>
</protein>
<dbReference type="PROSITE" id="PS00409">
    <property type="entry name" value="PROKAR_NTER_METHYL"/>
    <property type="match status" value="1"/>
</dbReference>
<evidence type="ECO:0000313" key="2">
    <source>
        <dbReference type="EMBL" id="HGV55811.1"/>
    </source>
</evidence>
<evidence type="ECO:0000256" key="1">
    <source>
        <dbReference type="SAM" id="Phobius"/>
    </source>
</evidence>
<gene>
    <name evidence="2" type="ORF">ENT73_07030</name>
</gene>
<organism evidence="2">
    <name type="scientific">Caldimicrobium thiodismutans</name>
    <dbReference type="NCBI Taxonomy" id="1653476"/>
    <lineage>
        <taxon>Bacteria</taxon>
        <taxon>Pseudomonadati</taxon>
        <taxon>Thermodesulfobacteriota</taxon>
        <taxon>Thermodesulfobacteria</taxon>
        <taxon>Thermodesulfobacteriales</taxon>
        <taxon>Thermodesulfobacteriaceae</taxon>
        <taxon>Caldimicrobium</taxon>
    </lineage>
</organism>
<accession>A0A832GPF5</accession>
<dbReference type="EMBL" id="DSZU01000128">
    <property type="protein sequence ID" value="HGV55811.1"/>
    <property type="molecule type" value="Genomic_DNA"/>
</dbReference>
<keyword evidence="1" id="KW-0812">Transmembrane</keyword>
<feature type="transmembrane region" description="Helical" evidence="1">
    <location>
        <begin position="7"/>
        <end position="28"/>
    </location>
</feature>
<reference evidence="2" key="1">
    <citation type="journal article" date="2020" name="mSystems">
        <title>Genome- and Community-Level Interaction Insights into Carbon Utilization and Element Cycling Functions of Hydrothermarchaeota in Hydrothermal Sediment.</title>
        <authorList>
            <person name="Zhou Z."/>
            <person name="Liu Y."/>
            <person name="Xu W."/>
            <person name="Pan J."/>
            <person name="Luo Z.H."/>
            <person name="Li M."/>
        </authorList>
    </citation>
    <scope>NUCLEOTIDE SEQUENCE [LARGE SCALE GENOMIC DNA]</scope>
    <source>
        <strain evidence="2">SpSt-605</strain>
    </source>
</reference>
<dbReference type="SUPFAM" id="SSF54523">
    <property type="entry name" value="Pili subunits"/>
    <property type="match status" value="1"/>
</dbReference>
<dbReference type="AlphaFoldDB" id="A0A832GPF5"/>
<evidence type="ECO:0008006" key="3">
    <source>
        <dbReference type="Google" id="ProtNLM"/>
    </source>
</evidence>
<dbReference type="InterPro" id="IPR045584">
    <property type="entry name" value="Pilin-like"/>
</dbReference>
<keyword evidence="1" id="KW-1133">Transmembrane helix</keyword>
<name>A0A832GPF5_9BACT</name>
<sequence>MDRKVRGFTLIELLFIIAMLLVIGSIAVKEIIAYIQEVRLREAVNKFLGEIEYVKNQGIISLKPYGIRACKDSNKYKVFIDLDSDCKDRTPYCVPSEDKVCAHNPTVFCTSDEGICGVRDGPCITVERVGELPEGTKFVGNSSFYVVVNRMGYFFDYSCGFGAGSISIENALGKRVKITASRYGRVSVEQ</sequence>